<protein>
    <recommendedName>
        <fullName evidence="3">Membrane-bound metal-dependent hydrolase</fullName>
    </recommendedName>
</protein>
<feature type="transmembrane region" description="Helical" evidence="1">
    <location>
        <begin position="100"/>
        <end position="119"/>
    </location>
</feature>
<reference evidence="2" key="1">
    <citation type="submission" date="2015-04" db="EMBL/GenBank/DDBJ databases">
        <authorList>
            <person name="Syromyatnikov M.Y."/>
            <person name="Popov V.N."/>
        </authorList>
    </citation>
    <scope>NUCLEOTIDE SEQUENCE</scope>
    <source>
        <strain evidence="2">MO-1</strain>
    </source>
</reference>
<keyword evidence="1" id="KW-0812">Transmembrane</keyword>
<evidence type="ECO:0008006" key="3">
    <source>
        <dbReference type="Google" id="ProtNLM"/>
    </source>
</evidence>
<dbReference type="Pfam" id="PF04307">
    <property type="entry name" value="YdjM"/>
    <property type="match status" value="1"/>
</dbReference>
<feature type="transmembrane region" description="Helical" evidence="1">
    <location>
        <begin position="154"/>
        <end position="173"/>
    </location>
</feature>
<dbReference type="AlphaFoldDB" id="A0A1S7LFX2"/>
<proteinExistence type="predicted"/>
<feature type="transmembrane region" description="Helical" evidence="1">
    <location>
        <begin position="126"/>
        <end position="148"/>
    </location>
</feature>
<organism evidence="2">
    <name type="scientific">Magnetococcus massalia (strain MO-1)</name>
    <dbReference type="NCBI Taxonomy" id="451514"/>
    <lineage>
        <taxon>Bacteria</taxon>
        <taxon>Pseudomonadati</taxon>
        <taxon>Pseudomonadota</taxon>
        <taxon>Magnetococcia</taxon>
        <taxon>Magnetococcales</taxon>
        <taxon>Magnetococcaceae</taxon>
        <taxon>Magnetococcus</taxon>
    </lineage>
</organism>
<dbReference type="EMBL" id="LO017727">
    <property type="protein sequence ID" value="CRH04957.1"/>
    <property type="molecule type" value="Genomic_DNA"/>
</dbReference>
<feature type="transmembrane region" description="Helical" evidence="1">
    <location>
        <begin position="66"/>
        <end position="88"/>
    </location>
</feature>
<name>A0A1S7LFX2_MAGMO</name>
<evidence type="ECO:0000256" key="1">
    <source>
        <dbReference type="SAM" id="Phobius"/>
    </source>
</evidence>
<sequence>MDQINCAGEFTDMADFHTHLAVGAVASGLGATALYGAGLAGPAEVALFFSCGTVASLLPDIDADNATILSVVFTFVSVLLAFGVLFGHPQSHDLSGIELFLLWGALFAAMRVGVFELFTRMTVHRGIFHSVPAALLFGALVVLMLHYAFHIGLITAWVAGAFIMVGFIVHLLLDELYSLNLLSTSGPKKSLGSAFKFWSKDLHATLALYGATVLTLWVTPRPTGMLEPTLYSWAWHAIGQGWWP</sequence>
<keyword evidence="1" id="KW-1133">Transmembrane helix</keyword>
<keyword evidence="1" id="KW-0472">Membrane</keyword>
<dbReference type="InterPro" id="IPR007404">
    <property type="entry name" value="YdjM-like"/>
</dbReference>
<evidence type="ECO:0000313" key="2">
    <source>
        <dbReference type="EMBL" id="CRH04957.1"/>
    </source>
</evidence>
<gene>
    <name evidence="2" type="ORF">MAGMO_0756</name>
</gene>
<accession>A0A1S7LFX2</accession>